<feature type="transmembrane region" description="Helical" evidence="8">
    <location>
        <begin position="63"/>
        <end position="84"/>
    </location>
</feature>
<dbReference type="PANTHER" id="PTHR42810">
    <property type="entry name" value="PURINE PERMEASE C1399.01C-RELATED"/>
    <property type="match status" value="1"/>
</dbReference>
<reference evidence="9 10" key="2">
    <citation type="journal article" date="2016" name="Genome Announc.">
        <title>Draft Genome Sequence of Oceanobacillus picturae Heshi-B3, Isolated from Fermented Rice Bran in a Traditional Japanese Seafood Dish.</title>
        <authorList>
            <person name="Akuzawa S."/>
            <person name="Nagaoka J."/>
            <person name="Kanekatsu M."/>
            <person name="Kanesaki Y."/>
            <person name="Suzuki T."/>
        </authorList>
    </citation>
    <scope>NUCLEOTIDE SEQUENCE [LARGE SCALE GENOMIC DNA]</scope>
    <source>
        <strain evidence="9 10">Heshi-B3</strain>
    </source>
</reference>
<dbReference type="InterPro" id="IPR006042">
    <property type="entry name" value="Xan_ur_permease"/>
</dbReference>
<feature type="transmembrane region" description="Helical" evidence="8">
    <location>
        <begin position="12"/>
        <end position="30"/>
    </location>
</feature>
<feature type="transmembrane region" description="Helical" evidence="8">
    <location>
        <begin position="363"/>
        <end position="383"/>
    </location>
</feature>
<evidence type="ECO:0000256" key="2">
    <source>
        <dbReference type="ARBA" id="ARBA00008821"/>
    </source>
</evidence>
<comment type="caution">
    <text evidence="9">The sequence shown here is derived from an EMBL/GenBank/DDBJ whole genome shotgun (WGS) entry which is preliminary data.</text>
</comment>
<proteinExistence type="inferred from homology"/>
<dbReference type="Pfam" id="PF00860">
    <property type="entry name" value="Xan_ur_permease"/>
    <property type="match status" value="1"/>
</dbReference>
<dbReference type="InterPro" id="IPR006043">
    <property type="entry name" value="NCS2"/>
</dbReference>
<dbReference type="GO" id="GO:0042907">
    <property type="term" value="F:xanthine transmembrane transporter activity"/>
    <property type="evidence" value="ECO:0007669"/>
    <property type="project" value="TreeGrafter"/>
</dbReference>
<feature type="transmembrane region" description="Helical" evidence="8">
    <location>
        <begin position="149"/>
        <end position="169"/>
    </location>
</feature>
<evidence type="ECO:0000256" key="3">
    <source>
        <dbReference type="ARBA" id="ARBA00022448"/>
    </source>
</evidence>
<feature type="transmembrane region" description="Helical" evidence="8">
    <location>
        <begin position="90"/>
        <end position="109"/>
    </location>
</feature>
<gene>
    <name evidence="9" type="ORF">OPHB3_2977</name>
</gene>
<dbReference type="PANTHER" id="PTHR42810:SF4">
    <property type="entry name" value="URIC ACID TRANSPORTER UACT"/>
    <property type="match status" value="1"/>
</dbReference>
<dbReference type="RefSeq" id="WP_058950789.1">
    <property type="nucleotide sequence ID" value="NZ_BBXV01000036.1"/>
</dbReference>
<evidence type="ECO:0000256" key="5">
    <source>
        <dbReference type="ARBA" id="ARBA00022692"/>
    </source>
</evidence>
<keyword evidence="4" id="KW-1003">Cell membrane</keyword>
<keyword evidence="6 8" id="KW-1133">Transmembrane helix</keyword>
<dbReference type="PROSITE" id="PS01116">
    <property type="entry name" value="XANTH_URACIL_PERMASE"/>
    <property type="match status" value="1"/>
</dbReference>
<sequence length="431" mass="44802">MKTAALGIQHVLAMYAGAILVPLIVGESLGLTSEQLTYLVAIDIFMCGVATILQLLNNRFFGIGLPVVLGCTFTAVGPMIAIGGEFGISAIYGAILVSGLVVILISGFFGKLVRFFPPVVTGSVVTIIGVTLIPVAINNMGGGEGASDFGSLANIGLAFGTLTFIVLMYRFSSGFLRSISILVGIVIGTVVASFMGKVSLDAVTEASFFHIVQPFYFGTPTFEWSAILTMILVAIVSLVESTGVYFALGDITERKLKEKDLTKGYRAEGLAIVLGGLFNAFPYTAFSQNVGLIQMTGVKSIRVIMTAGIMLVGLGLVPKIAALTTIIPTAVLGGAMIAMFGMVIAQGIKMLGSVLTSSPENSMIIACSVGMGLGVTVVPELFAQLPNSLQILTSNGIVAGSVTAIVLNIIFNMLPSKKTSANSAQLVEESA</sequence>
<feature type="transmembrane region" description="Helical" evidence="8">
    <location>
        <begin position="116"/>
        <end position="137"/>
    </location>
</feature>
<protein>
    <submittedName>
        <fullName evidence="9">Uric acid permease PucK</fullName>
    </submittedName>
</protein>
<keyword evidence="7 8" id="KW-0472">Membrane</keyword>
<evidence type="ECO:0000313" key="10">
    <source>
        <dbReference type="Proteomes" id="UP000052946"/>
    </source>
</evidence>
<evidence type="ECO:0000256" key="8">
    <source>
        <dbReference type="SAM" id="Phobius"/>
    </source>
</evidence>
<accession>A0A0U9H8J3</accession>
<dbReference type="OrthoDB" id="9805749at2"/>
<feature type="transmembrane region" description="Helical" evidence="8">
    <location>
        <begin position="329"/>
        <end position="351"/>
    </location>
</feature>
<dbReference type="Proteomes" id="UP000052946">
    <property type="component" value="Unassembled WGS sequence"/>
</dbReference>
<feature type="transmembrane region" description="Helical" evidence="8">
    <location>
        <begin position="36"/>
        <end position="56"/>
    </location>
</feature>
<feature type="transmembrane region" description="Helical" evidence="8">
    <location>
        <begin position="395"/>
        <end position="414"/>
    </location>
</feature>
<dbReference type="InterPro" id="IPR017588">
    <property type="entry name" value="UacT-like"/>
</dbReference>
<keyword evidence="5 8" id="KW-0812">Transmembrane</keyword>
<comment type="similarity">
    <text evidence="2">Belongs to the nucleobase:cation symporter-2 (NCS2) (TC 2.A.40) family.</text>
</comment>
<name>A0A0U9H8J3_9BACI</name>
<reference evidence="10" key="1">
    <citation type="submission" date="2015-07" db="EMBL/GenBank/DDBJ databases">
        <title>Draft Genome Sequence of Oceanobacillus picturae Heshi-B3 that Was Isolated from Fermented Rice Bran with Aging Salted Mackerel, Which Was Named Heshiko as Traditional Fermented Seafood in Japan.</title>
        <authorList>
            <person name="Akuzawa S."/>
            <person name="Nakagawa J."/>
            <person name="Kanekatsu T."/>
            <person name="Kanesaki Y."/>
            <person name="Suzuki T."/>
        </authorList>
    </citation>
    <scope>NUCLEOTIDE SEQUENCE [LARGE SCALE GENOMIC DNA]</scope>
    <source>
        <strain evidence="10">Heshi-B3</strain>
    </source>
</reference>
<evidence type="ECO:0000256" key="7">
    <source>
        <dbReference type="ARBA" id="ARBA00023136"/>
    </source>
</evidence>
<dbReference type="AlphaFoldDB" id="A0A0U9H8J3"/>
<dbReference type="NCBIfam" id="TIGR03173">
    <property type="entry name" value="pbuX"/>
    <property type="match status" value="1"/>
</dbReference>
<feature type="transmembrane region" description="Helical" evidence="8">
    <location>
        <begin position="298"/>
        <end position="317"/>
    </location>
</feature>
<feature type="transmembrane region" description="Helical" evidence="8">
    <location>
        <begin position="181"/>
        <end position="200"/>
    </location>
</feature>
<dbReference type="NCBIfam" id="TIGR00801">
    <property type="entry name" value="ncs2"/>
    <property type="match status" value="1"/>
</dbReference>
<feature type="transmembrane region" description="Helical" evidence="8">
    <location>
        <begin position="224"/>
        <end position="248"/>
    </location>
</feature>
<comment type="subcellular location">
    <subcellularLocation>
        <location evidence="1">Cell membrane</location>
        <topology evidence="1">Multi-pass membrane protein</topology>
    </subcellularLocation>
</comment>
<evidence type="ECO:0000256" key="6">
    <source>
        <dbReference type="ARBA" id="ARBA00022989"/>
    </source>
</evidence>
<keyword evidence="3" id="KW-0813">Transport</keyword>
<evidence type="ECO:0000256" key="1">
    <source>
        <dbReference type="ARBA" id="ARBA00004651"/>
    </source>
</evidence>
<evidence type="ECO:0000256" key="4">
    <source>
        <dbReference type="ARBA" id="ARBA00022475"/>
    </source>
</evidence>
<organism evidence="9 10">
    <name type="scientific">Oceanobacillus picturae</name>
    <dbReference type="NCBI Taxonomy" id="171693"/>
    <lineage>
        <taxon>Bacteria</taxon>
        <taxon>Bacillati</taxon>
        <taxon>Bacillota</taxon>
        <taxon>Bacilli</taxon>
        <taxon>Bacillales</taxon>
        <taxon>Bacillaceae</taxon>
        <taxon>Oceanobacillus</taxon>
    </lineage>
</organism>
<dbReference type="NCBIfam" id="NF037981">
    <property type="entry name" value="NCS2_1"/>
    <property type="match status" value="1"/>
</dbReference>
<feature type="transmembrane region" description="Helical" evidence="8">
    <location>
        <begin position="269"/>
        <end position="286"/>
    </location>
</feature>
<dbReference type="GO" id="GO:0005886">
    <property type="term" value="C:plasma membrane"/>
    <property type="evidence" value="ECO:0007669"/>
    <property type="project" value="UniProtKB-SubCell"/>
</dbReference>
<dbReference type="EMBL" id="BBXV01000036">
    <property type="protein sequence ID" value="GAQ19018.1"/>
    <property type="molecule type" value="Genomic_DNA"/>
</dbReference>
<evidence type="ECO:0000313" key="9">
    <source>
        <dbReference type="EMBL" id="GAQ19018.1"/>
    </source>
</evidence>